<reference evidence="2 3" key="1">
    <citation type="submission" date="2010-11" db="EMBL/GenBank/DDBJ databases">
        <title>The complete genome of Thermotoga thermarum DSM 5069.</title>
        <authorList>
            <consortium name="US DOE Joint Genome Institute (JGI-PGF)"/>
            <person name="Lucas S."/>
            <person name="Copeland A."/>
            <person name="Lapidus A."/>
            <person name="Bruce D."/>
            <person name="Goodwin L."/>
            <person name="Pitluck S."/>
            <person name="Kyrpides N."/>
            <person name="Mavromatis K."/>
            <person name="Ivanova N."/>
            <person name="Zeytun A."/>
            <person name="Brettin T."/>
            <person name="Detter J.C."/>
            <person name="Tapia R."/>
            <person name="Han C."/>
            <person name="Land M."/>
            <person name="Hauser L."/>
            <person name="Markowitz V."/>
            <person name="Cheng J.-F."/>
            <person name="Hugenholtz P."/>
            <person name="Woyke T."/>
            <person name="Wu D."/>
            <person name="Spring S."/>
            <person name="Schroeder M."/>
            <person name="Brambilla E."/>
            <person name="Klenk H.-P."/>
            <person name="Eisen J.A."/>
        </authorList>
    </citation>
    <scope>NUCLEOTIDE SEQUENCE [LARGE SCALE GENOMIC DNA]</scope>
    <source>
        <strain evidence="2 3">DSM 5069</strain>
    </source>
</reference>
<dbReference type="KEGG" id="tta:Theth_0473"/>
<dbReference type="RefSeq" id="WP_013931788.1">
    <property type="nucleotide sequence ID" value="NC_015707.1"/>
</dbReference>
<dbReference type="PANTHER" id="PTHR39967">
    <property type="match status" value="1"/>
</dbReference>
<sequence length="214" mass="25634">MKVTTTNITEYLYQIIPNLFQRQRVPHEAKVSALVLYFYGLALRKAAAIIGVSHEALRKWWARMKEEIFAEKIEGNAVVAVDEMKVNINGYCWYVWIAFEVKRKKVIYALVSKTREKDKASLVMKMVKKRVTGKLRIITDKGPWYWEASEENMGYWEHEHERFGERSLVESVIGITRYRLRRFNRNKLWYKRRDEDIVKWLFPFLLLVQFSFLS</sequence>
<dbReference type="Proteomes" id="UP000006804">
    <property type="component" value="Chromosome"/>
</dbReference>
<proteinExistence type="predicted"/>
<dbReference type="EMBL" id="CP002351">
    <property type="protein sequence ID" value="AEH50565.1"/>
    <property type="molecule type" value="Genomic_DNA"/>
</dbReference>
<evidence type="ECO:0000259" key="1">
    <source>
        <dbReference type="Pfam" id="PF13610"/>
    </source>
</evidence>
<dbReference type="Pfam" id="PF13610">
    <property type="entry name" value="DDE_Tnp_IS240"/>
    <property type="match status" value="1"/>
</dbReference>
<organism evidence="2 3">
    <name type="scientific">Pseudothermotoga thermarum DSM 5069</name>
    <dbReference type="NCBI Taxonomy" id="688269"/>
    <lineage>
        <taxon>Bacteria</taxon>
        <taxon>Thermotogati</taxon>
        <taxon>Thermotogota</taxon>
        <taxon>Thermotogae</taxon>
        <taxon>Thermotogales</taxon>
        <taxon>Thermotogaceae</taxon>
        <taxon>Pseudothermotoga</taxon>
    </lineage>
</organism>
<evidence type="ECO:0000313" key="2">
    <source>
        <dbReference type="EMBL" id="AEH50565.1"/>
    </source>
</evidence>
<dbReference type="InterPro" id="IPR032874">
    <property type="entry name" value="DDE_dom"/>
</dbReference>
<dbReference type="PANTHER" id="PTHR39967:SF1">
    <property type="entry name" value="ISH14-TYPE TRANSPOSASE HSIRS44"/>
    <property type="match status" value="1"/>
</dbReference>
<keyword evidence="3" id="KW-1185">Reference proteome</keyword>
<evidence type="ECO:0000313" key="3">
    <source>
        <dbReference type="Proteomes" id="UP000006804"/>
    </source>
</evidence>
<protein>
    <recommendedName>
        <fullName evidence="1">DDE domain-containing protein</fullName>
    </recommendedName>
</protein>
<gene>
    <name evidence="2" type="ORF">Theth_0473</name>
</gene>
<dbReference type="STRING" id="688269.Theth_0473"/>
<feature type="domain" description="DDE" evidence="1">
    <location>
        <begin position="79"/>
        <end position="149"/>
    </location>
</feature>
<accession>F7YWX3</accession>
<dbReference type="AlphaFoldDB" id="F7YWX3"/>
<name>F7YWX3_9THEM</name>
<dbReference type="PATRIC" id="fig|688269.3.peg.488"/>
<dbReference type="HOGENOM" id="CLU_079548_1_0_0"/>
<dbReference type="eggNOG" id="COG3316">
    <property type="taxonomic scope" value="Bacteria"/>
</dbReference>